<dbReference type="CAZy" id="GT2">
    <property type="family name" value="Glycosyltransferase Family 2"/>
</dbReference>
<dbReference type="CDD" id="cd00761">
    <property type="entry name" value="Glyco_tranf_GTA_type"/>
    <property type="match status" value="1"/>
</dbReference>
<dbReference type="Pfam" id="PF00535">
    <property type="entry name" value="Glycos_transf_2"/>
    <property type="match status" value="1"/>
</dbReference>
<accession>D8MUG0</accession>
<dbReference type="Gene3D" id="3.90.550.10">
    <property type="entry name" value="Spore Coat Polysaccharide Biosynthesis Protein SpsA, Chain A"/>
    <property type="match status" value="1"/>
</dbReference>
<dbReference type="PANTHER" id="PTHR43685">
    <property type="entry name" value="GLYCOSYLTRANSFERASE"/>
    <property type="match status" value="1"/>
</dbReference>
<name>D8MUG0_ERWBE</name>
<dbReference type="InterPro" id="IPR001173">
    <property type="entry name" value="Glyco_trans_2-like"/>
</dbReference>
<dbReference type="AlphaFoldDB" id="D8MUG0"/>
<reference evidence="2 3" key="1">
    <citation type="journal article" date="2010" name="BMC Genomics">
        <title>Genome comparison of the epiphytic bacteria Erwinia billingiae and E. tasmaniensis with the pear pathogen E. pyrifoliae.</title>
        <authorList>
            <person name="Kube M."/>
            <person name="Migdoll A.M."/>
            <person name="Gehring I."/>
            <person name="Heitmann K."/>
            <person name="Mayer Y."/>
            <person name="Kuhl H."/>
            <person name="Knaust F."/>
            <person name="Geider K."/>
            <person name="Reinhardt R."/>
        </authorList>
    </citation>
    <scope>NUCLEOTIDE SEQUENCE [LARGE SCALE GENOMIC DNA]</scope>
    <source>
        <strain evidence="2 3">Eb661</strain>
    </source>
</reference>
<evidence type="ECO:0000313" key="3">
    <source>
        <dbReference type="Proteomes" id="UP000008793"/>
    </source>
</evidence>
<proteinExistence type="predicted"/>
<dbReference type="Proteomes" id="UP000008793">
    <property type="component" value="Chromosome"/>
</dbReference>
<dbReference type="InterPro" id="IPR029044">
    <property type="entry name" value="Nucleotide-diphossugar_trans"/>
</dbReference>
<evidence type="ECO:0000313" key="2">
    <source>
        <dbReference type="EMBL" id="CAX60467.1"/>
    </source>
</evidence>
<dbReference type="SUPFAM" id="SSF53448">
    <property type="entry name" value="Nucleotide-diphospho-sugar transferases"/>
    <property type="match status" value="1"/>
</dbReference>
<dbReference type="KEGG" id="ebi:EbC_29360"/>
<dbReference type="HOGENOM" id="CLU_025996_0_3_6"/>
<evidence type="ECO:0000259" key="1">
    <source>
        <dbReference type="Pfam" id="PF00535"/>
    </source>
</evidence>
<protein>
    <submittedName>
        <fullName evidence="2">Glycosyl transferase</fullName>
    </submittedName>
</protein>
<keyword evidence="3" id="KW-1185">Reference proteome</keyword>
<dbReference type="STRING" id="634500.EbC_29360"/>
<dbReference type="EMBL" id="FP236843">
    <property type="protein sequence ID" value="CAX60467.1"/>
    <property type="molecule type" value="Genomic_DNA"/>
</dbReference>
<gene>
    <name evidence="2" type="primary">wbdN</name>
    <name evidence="2" type="ordered locus">EbC_29360</name>
</gene>
<sequence>MLWPFFFPFLRFSDADSGNQMTNQIGTVGIIIPMYNARDTVLRAVQSVLDQTWTDWRIYLINDKSTDDSLAFVQEHCRDARITILSNEVNLGAAETRNVGLLAANEEIIAFLDSDDEWEKDKLMLQTQAMAAGDDLVISHYGYKSRTKSYDVTYSKPYLMKDNFVKKQFRICFSSVCFRRPARNIMFQKKGHEDFLFLYELFEQYKQARVIEKNLVVYYELGDSLSRNKNKAAKWHLELLRFIYKNNPLKVYYYYVWYMVNGVLFTLKHR</sequence>
<dbReference type="InterPro" id="IPR050834">
    <property type="entry name" value="Glycosyltransf_2"/>
</dbReference>
<dbReference type="PANTHER" id="PTHR43685:SF2">
    <property type="entry name" value="GLYCOSYLTRANSFERASE 2-LIKE DOMAIN-CONTAINING PROTEIN"/>
    <property type="match status" value="1"/>
</dbReference>
<dbReference type="GO" id="GO:0016740">
    <property type="term" value="F:transferase activity"/>
    <property type="evidence" value="ECO:0007669"/>
    <property type="project" value="UniProtKB-KW"/>
</dbReference>
<keyword evidence="2" id="KW-0808">Transferase</keyword>
<organism evidence="3">
    <name type="scientific">Erwinia billingiae (strain Eb661)</name>
    <dbReference type="NCBI Taxonomy" id="634500"/>
    <lineage>
        <taxon>Bacteria</taxon>
        <taxon>Pseudomonadati</taxon>
        <taxon>Pseudomonadota</taxon>
        <taxon>Gammaproteobacteria</taxon>
        <taxon>Enterobacterales</taxon>
        <taxon>Erwiniaceae</taxon>
        <taxon>Erwinia</taxon>
    </lineage>
</organism>
<feature type="domain" description="Glycosyltransferase 2-like" evidence="1">
    <location>
        <begin position="30"/>
        <end position="161"/>
    </location>
</feature>
<dbReference type="eggNOG" id="COG0463">
    <property type="taxonomic scope" value="Bacteria"/>
</dbReference>